<dbReference type="STRING" id="494026.PGLA_01780"/>
<dbReference type="PANTHER" id="PTHR37464:SF1">
    <property type="entry name" value="BLL2463 PROTEIN"/>
    <property type="match status" value="1"/>
</dbReference>
<dbReference type="SUPFAM" id="SSF53300">
    <property type="entry name" value="vWA-like"/>
    <property type="match status" value="1"/>
</dbReference>
<evidence type="ECO:0000256" key="1">
    <source>
        <dbReference type="SAM" id="Phobius"/>
    </source>
</evidence>
<dbReference type="Pfam" id="PF07584">
    <property type="entry name" value="BatA"/>
    <property type="match status" value="1"/>
</dbReference>
<feature type="domain" description="Aerotolerance regulator N-terminal" evidence="2">
    <location>
        <begin position="11"/>
        <end position="78"/>
    </location>
</feature>
<accession>A0A168NVS9</accession>
<keyword evidence="1" id="KW-0472">Membrane</keyword>
<dbReference type="RefSeq" id="WP_068527808.1">
    <property type="nucleotide sequence ID" value="NZ_LVJH01000002.1"/>
</dbReference>
<evidence type="ECO:0000313" key="5">
    <source>
        <dbReference type="Proteomes" id="UP000076967"/>
    </source>
</evidence>
<feature type="domain" description="VWFA" evidence="3">
    <location>
        <begin position="90"/>
        <end position="205"/>
    </location>
</feature>
<comment type="caution">
    <text evidence="4">The sequence shown here is derived from an EMBL/GenBank/DDBJ whole genome shotgun (WGS) entry which is preliminary data.</text>
</comment>
<feature type="transmembrane region" description="Helical" evidence="1">
    <location>
        <begin position="643"/>
        <end position="662"/>
    </location>
</feature>
<reference evidence="4 5" key="1">
    <citation type="submission" date="2016-03" db="EMBL/GenBank/DDBJ databases">
        <title>Draft genome sequence of Paenibacillus glacialis DSM 22343.</title>
        <authorList>
            <person name="Shin S.-K."/>
            <person name="Yi H."/>
        </authorList>
    </citation>
    <scope>NUCLEOTIDE SEQUENCE [LARGE SCALE GENOMIC DNA]</scope>
    <source>
        <strain evidence="4 5">DSM 22343</strain>
    </source>
</reference>
<keyword evidence="5" id="KW-1185">Reference proteome</keyword>
<dbReference type="InterPro" id="IPR002035">
    <property type="entry name" value="VWF_A"/>
</dbReference>
<sequence length="668" mass="72865">MGIGSWLGMIFGLSIPAILLMYLLKRKFVDTLVPSHLLWERVLRNIEANRPWQKLQNRLLLWLQLAAAALLVFALMQPYWWVSDDAKDHVVIVADTSGSMSARTSDSTVENGNSNPEIRRIDLMKTKINNYLKDHAKGSEITLLSMAAEPQVIVSREKSITRIEEAVNGIQPFYGKAAYQETISLASALTREEQDAEVVVFTDGQWKGEGDNISFQVPIRVIDIGESLSVNVAIKQFGVQHQPNKGSTAVAVLERSPGKVIPAEYNLYGDDQLLATQSVEWNGNGNGTTTFRSDGLKDAEVYRLEIQSLDAYDADNVSFAFGSKSSTPRVLFLSSGNLFLEKALQLTGAEITKINIQETGIDDLAQGEDESDMSSPPVPKDVPDLIIVDGVIPNFVAQGEWKKLLSKTPLWTIGGIGKEIKVGGEKAKLQSHAMNKYLSLSGLYFGTVLEVDSPEWGDPIIEIGNKPAVYAGSEGGYPRLSFLFKLEDSDLPLSAEFPIMVNNAVLWLTSGDGYGLGRVIAGNSLDIPISAEDTKARWVAKGGLAYSTGLAPIDADQGSRGFSTLQRTPSIPGLYAFEQQNAEGSMSSYWVEVVSDPFEGAIGEKTVLPIAQEVKDETGSTSEVGLGNEQNQKANDGQFPMSLMWLAACAALVIMLLEWGVYQRGRSI</sequence>
<dbReference type="Pfam" id="PF13519">
    <property type="entry name" value="VWA_2"/>
    <property type="match status" value="1"/>
</dbReference>
<organism evidence="4 5">
    <name type="scientific">Paenibacillus glacialis</name>
    <dbReference type="NCBI Taxonomy" id="494026"/>
    <lineage>
        <taxon>Bacteria</taxon>
        <taxon>Bacillati</taxon>
        <taxon>Bacillota</taxon>
        <taxon>Bacilli</taxon>
        <taxon>Bacillales</taxon>
        <taxon>Paenibacillaceae</taxon>
        <taxon>Paenibacillus</taxon>
    </lineage>
</organism>
<keyword evidence="1" id="KW-1133">Transmembrane helix</keyword>
<dbReference type="InterPro" id="IPR024163">
    <property type="entry name" value="Aerotolerance_reg_N"/>
</dbReference>
<gene>
    <name evidence="4" type="ORF">PGLA_01780</name>
</gene>
<dbReference type="PANTHER" id="PTHR37464">
    <property type="entry name" value="BLL2463 PROTEIN"/>
    <property type="match status" value="1"/>
</dbReference>
<evidence type="ECO:0000259" key="2">
    <source>
        <dbReference type="Pfam" id="PF07584"/>
    </source>
</evidence>
<evidence type="ECO:0008006" key="6">
    <source>
        <dbReference type="Google" id="ProtNLM"/>
    </source>
</evidence>
<protein>
    <recommendedName>
        <fullName evidence="6">VWFA domain-containing protein</fullName>
    </recommendedName>
</protein>
<dbReference type="EMBL" id="LVJH01000002">
    <property type="protein sequence ID" value="OAB46147.1"/>
    <property type="molecule type" value="Genomic_DNA"/>
</dbReference>
<dbReference type="InterPro" id="IPR036465">
    <property type="entry name" value="vWFA_dom_sf"/>
</dbReference>
<dbReference type="AlphaFoldDB" id="A0A168NVS9"/>
<keyword evidence="1" id="KW-0812">Transmembrane</keyword>
<proteinExistence type="predicted"/>
<dbReference type="Gene3D" id="3.40.50.410">
    <property type="entry name" value="von Willebrand factor, type A domain"/>
    <property type="match status" value="1"/>
</dbReference>
<dbReference type="Proteomes" id="UP000076967">
    <property type="component" value="Unassembled WGS sequence"/>
</dbReference>
<dbReference type="OrthoDB" id="9780136at2"/>
<feature type="transmembrane region" description="Helical" evidence="1">
    <location>
        <begin position="6"/>
        <end position="24"/>
    </location>
</feature>
<feature type="transmembrane region" description="Helical" evidence="1">
    <location>
        <begin position="59"/>
        <end position="81"/>
    </location>
</feature>
<evidence type="ECO:0000313" key="4">
    <source>
        <dbReference type="EMBL" id="OAB46147.1"/>
    </source>
</evidence>
<dbReference type="CDD" id="cd00198">
    <property type="entry name" value="vWFA"/>
    <property type="match status" value="1"/>
</dbReference>
<evidence type="ECO:0000259" key="3">
    <source>
        <dbReference type="Pfam" id="PF13519"/>
    </source>
</evidence>
<name>A0A168NVS9_9BACL</name>